<dbReference type="Gene3D" id="1.10.3720.10">
    <property type="entry name" value="MetI-like"/>
    <property type="match status" value="1"/>
</dbReference>
<evidence type="ECO:0000313" key="10">
    <source>
        <dbReference type="Proteomes" id="UP000006728"/>
    </source>
</evidence>
<dbReference type="STRING" id="405948.SACE_6322"/>
<keyword evidence="4 7" id="KW-0812">Transmembrane</keyword>
<feature type="transmembrane region" description="Helical" evidence="7">
    <location>
        <begin position="254"/>
        <end position="277"/>
    </location>
</feature>
<dbReference type="PROSITE" id="PS50928">
    <property type="entry name" value="ABC_TM1"/>
    <property type="match status" value="1"/>
</dbReference>
<evidence type="ECO:0000256" key="7">
    <source>
        <dbReference type="RuleBase" id="RU363032"/>
    </source>
</evidence>
<dbReference type="InterPro" id="IPR035906">
    <property type="entry name" value="MetI-like_sf"/>
</dbReference>
<evidence type="ECO:0000256" key="3">
    <source>
        <dbReference type="ARBA" id="ARBA00022475"/>
    </source>
</evidence>
<dbReference type="Proteomes" id="UP000006728">
    <property type="component" value="Chromosome"/>
</dbReference>
<dbReference type="eggNOG" id="COG1173">
    <property type="taxonomic scope" value="Bacteria"/>
</dbReference>
<name>A4FN68_SACEN</name>
<dbReference type="Pfam" id="PF00528">
    <property type="entry name" value="BPD_transp_1"/>
    <property type="match status" value="1"/>
</dbReference>
<dbReference type="InterPro" id="IPR000515">
    <property type="entry name" value="MetI-like"/>
</dbReference>
<feature type="domain" description="ABC transmembrane type-1" evidence="8">
    <location>
        <begin position="87"/>
        <end position="277"/>
    </location>
</feature>
<comment type="subcellular location">
    <subcellularLocation>
        <location evidence="1 7">Cell membrane</location>
        <topology evidence="1 7">Multi-pass membrane protein</topology>
    </subcellularLocation>
</comment>
<feature type="transmembrane region" description="Helical" evidence="7">
    <location>
        <begin position="31"/>
        <end position="52"/>
    </location>
</feature>
<evidence type="ECO:0000256" key="6">
    <source>
        <dbReference type="ARBA" id="ARBA00023136"/>
    </source>
</evidence>
<feature type="transmembrane region" description="Helical" evidence="7">
    <location>
        <begin position="90"/>
        <end position="111"/>
    </location>
</feature>
<dbReference type="PANTHER" id="PTHR43386">
    <property type="entry name" value="OLIGOPEPTIDE TRANSPORT SYSTEM PERMEASE PROTEIN APPC"/>
    <property type="match status" value="1"/>
</dbReference>
<comment type="similarity">
    <text evidence="7">Belongs to the binding-protein-dependent transport system permease family.</text>
</comment>
<keyword evidence="2 7" id="KW-0813">Transport</keyword>
<feature type="transmembrane region" description="Helical" evidence="7">
    <location>
        <begin position="150"/>
        <end position="170"/>
    </location>
</feature>
<keyword evidence="5 7" id="KW-1133">Transmembrane helix</keyword>
<proteinExistence type="inferred from homology"/>
<evidence type="ECO:0000256" key="2">
    <source>
        <dbReference type="ARBA" id="ARBA00022448"/>
    </source>
</evidence>
<dbReference type="PANTHER" id="PTHR43386:SF25">
    <property type="entry name" value="PEPTIDE ABC TRANSPORTER PERMEASE PROTEIN"/>
    <property type="match status" value="1"/>
</dbReference>
<dbReference type="EMBL" id="AM420293">
    <property type="protein sequence ID" value="CAM05493.1"/>
    <property type="molecule type" value="Genomic_DNA"/>
</dbReference>
<dbReference type="HOGENOM" id="CLU_028518_5_2_11"/>
<keyword evidence="3" id="KW-1003">Cell membrane</keyword>
<feature type="transmembrane region" description="Helical" evidence="7">
    <location>
        <begin position="123"/>
        <end position="144"/>
    </location>
</feature>
<keyword evidence="6 7" id="KW-0472">Membrane</keyword>
<evidence type="ECO:0000259" key="8">
    <source>
        <dbReference type="PROSITE" id="PS50928"/>
    </source>
</evidence>
<dbReference type="GO" id="GO:0005886">
    <property type="term" value="C:plasma membrane"/>
    <property type="evidence" value="ECO:0007669"/>
    <property type="project" value="UniProtKB-SubCell"/>
</dbReference>
<dbReference type="AlphaFoldDB" id="A4FN68"/>
<accession>A4FN68</accession>
<feature type="transmembrane region" description="Helical" evidence="7">
    <location>
        <begin position="213"/>
        <end position="234"/>
    </location>
</feature>
<evidence type="ECO:0000313" key="9">
    <source>
        <dbReference type="EMBL" id="CAM05493.1"/>
    </source>
</evidence>
<sequence length="289" mass="30657">MAAVEAKSARRREERPAAAVERNGVRAVGRYVVGGVLLGIPLLLALFGPLFASGDLSKDAAFTLGGGHLFGTDFVGRDVWNEVLLGGRSVVLVAAVATAATYALAVPIGLLAGMTRSRLLDEVVMRPLDVVLAIPSMLMLLLLASIAPNVLWVLIGIVVLINLPDVIRIARASALSLSARPSVEAMRMQGESWARIAIGYVARAMARTLAADFGTRFTGAIYLVASASFLGVGVSPQASDWAAMVDRNRTGLFIQPWAVALPAMLIIALSVGVNLVFDQWWRGRTEVRG</sequence>
<organism evidence="9 10">
    <name type="scientific">Saccharopolyspora erythraea (strain ATCC 11635 / DSM 40517 / JCM 4748 / NBRC 13426 / NCIMB 8594 / NRRL 2338)</name>
    <dbReference type="NCBI Taxonomy" id="405948"/>
    <lineage>
        <taxon>Bacteria</taxon>
        <taxon>Bacillati</taxon>
        <taxon>Actinomycetota</taxon>
        <taxon>Actinomycetes</taxon>
        <taxon>Pseudonocardiales</taxon>
        <taxon>Pseudonocardiaceae</taxon>
        <taxon>Saccharopolyspora</taxon>
    </lineage>
</organism>
<dbReference type="KEGG" id="sen:SACE_6322"/>
<evidence type="ECO:0000256" key="4">
    <source>
        <dbReference type="ARBA" id="ARBA00022692"/>
    </source>
</evidence>
<evidence type="ECO:0000256" key="5">
    <source>
        <dbReference type="ARBA" id="ARBA00022989"/>
    </source>
</evidence>
<gene>
    <name evidence="9" type="ordered locus">SACE_6322</name>
</gene>
<protein>
    <submittedName>
        <fullName evidence="9">ABC transport protein membrane component</fullName>
    </submittedName>
</protein>
<dbReference type="GO" id="GO:0055085">
    <property type="term" value="P:transmembrane transport"/>
    <property type="evidence" value="ECO:0007669"/>
    <property type="project" value="InterPro"/>
</dbReference>
<reference evidence="9 10" key="1">
    <citation type="journal article" date="2007" name="Nat. Biotechnol.">
        <title>Complete genome sequence of the erythromycin-producing bacterium Saccharopolyspora erythraea NRRL23338.</title>
        <authorList>
            <person name="Oliynyk M."/>
            <person name="Samborskyy M."/>
            <person name="Lester J.B."/>
            <person name="Mironenko T."/>
            <person name="Scott N."/>
            <person name="Dickens S."/>
            <person name="Haydock S.F."/>
            <person name="Leadlay P.F."/>
        </authorList>
    </citation>
    <scope>NUCLEOTIDE SEQUENCE [LARGE SCALE GENOMIC DNA]</scope>
    <source>
        <strain evidence="10">ATCC 11635 / DSM 40517 / JCM 4748 / NBRC 13426 / NCIMB 8594 / NRRL 2338</strain>
    </source>
</reference>
<evidence type="ECO:0000256" key="1">
    <source>
        <dbReference type="ARBA" id="ARBA00004651"/>
    </source>
</evidence>
<keyword evidence="10" id="KW-1185">Reference proteome</keyword>
<dbReference type="SUPFAM" id="SSF161098">
    <property type="entry name" value="MetI-like"/>
    <property type="match status" value="1"/>
</dbReference>
<dbReference type="InterPro" id="IPR050366">
    <property type="entry name" value="BP-dependent_transpt_permease"/>
</dbReference>